<comment type="pathway">
    <text evidence="2">Secondary metabolite biosynthesis.</text>
</comment>
<keyword evidence="6 10" id="KW-0560">Oxidoreductase</keyword>
<dbReference type="PRINTS" id="PR00463">
    <property type="entry name" value="EP450I"/>
</dbReference>
<dbReference type="GO" id="GO:0005506">
    <property type="term" value="F:iron ion binding"/>
    <property type="evidence" value="ECO:0007669"/>
    <property type="project" value="InterPro"/>
</dbReference>
<dbReference type="InterPro" id="IPR001128">
    <property type="entry name" value="Cyt_P450"/>
</dbReference>
<keyword evidence="11" id="KW-0812">Transmembrane</keyword>
<evidence type="ECO:0000256" key="4">
    <source>
        <dbReference type="ARBA" id="ARBA00022617"/>
    </source>
</evidence>
<dbReference type="Gene3D" id="1.10.630.10">
    <property type="entry name" value="Cytochrome P450"/>
    <property type="match status" value="1"/>
</dbReference>
<comment type="similarity">
    <text evidence="3 10">Belongs to the cytochrome P450 family.</text>
</comment>
<dbReference type="Pfam" id="PF00067">
    <property type="entry name" value="p450"/>
    <property type="match status" value="1"/>
</dbReference>
<evidence type="ECO:0000313" key="13">
    <source>
        <dbReference type="Proteomes" id="UP000076722"/>
    </source>
</evidence>
<proteinExistence type="inferred from homology"/>
<evidence type="ECO:0000313" key="12">
    <source>
        <dbReference type="EMBL" id="KZS88557.1"/>
    </source>
</evidence>
<evidence type="ECO:0000256" key="8">
    <source>
        <dbReference type="ARBA" id="ARBA00023033"/>
    </source>
</evidence>
<dbReference type="PANTHER" id="PTHR46300:SF7">
    <property type="entry name" value="P450, PUTATIVE (EUROFUNG)-RELATED"/>
    <property type="match status" value="1"/>
</dbReference>
<keyword evidence="7 9" id="KW-0408">Iron</keyword>
<evidence type="ECO:0000256" key="1">
    <source>
        <dbReference type="ARBA" id="ARBA00001971"/>
    </source>
</evidence>
<accession>A0A164PBH2</accession>
<evidence type="ECO:0000256" key="5">
    <source>
        <dbReference type="ARBA" id="ARBA00022723"/>
    </source>
</evidence>
<keyword evidence="11" id="KW-0472">Membrane</keyword>
<keyword evidence="8 10" id="KW-0503">Monooxygenase</keyword>
<evidence type="ECO:0000256" key="2">
    <source>
        <dbReference type="ARBA" id="ARBA00005179"/>
    </source>
</evidence>
<evidence type="ECO:0000256" key="3">
    <source>
        <dbReference type="ARBA" id="ARBA00010617"/>
    </source>
</evidence>
<evidence type="ECO:0000256" key="6">
    <source>
        <dbReference type="ARBA" id="ARBA00023002"/>
    </source>
</evidence>
<dbReference type="GO" id="GO:0016705">
    <property type="term" value="F:oxidoreductase activity, acting on paired donors, with incorporation or reduction of molecular oxygen"/>
    <property type="evidence" value="ECO:0007669"/>
    <property type="project" value="InterPro"/>
</dbReference>
<evidence type="ECO:0000256" key="7">
    <source>
        <dbReference type="ARBA" id="ARBA00023004"/>
    </source>
</evidence>
<dbReference type="InterPro" id="IPR017972">
    <property type="entry name" value="Cyt_P450_CS"/>
</dbReference>
<dbReference type="PANTHER" id="PTHR46300">
    <property type="entry name" value="P450, PUTATIVE (EUROFUNG)-RELATED-RELATED"/>
    <property type="match status" value="1"/>
</dbReference>
<evidence type="ECO:0000256" key="10">
    <source>
        <dbReference type="RuleBase" id="RU000461"/>
    </source>
</evidence>
<keyword evidence="5 9" id="KW-0479">Metal-binding</keyword>
<dbReference type="SUPFAM" id="SSF48264">
    <property type="entry name" value="Cytochrome P450"/>
    <property type="match status" value="1"/>
</dbReference>
<comment type="cofactor">
    <cofactor evidence="1 9">
        <name>heme</name>
        <dbReference type="ChEBI" id="CHEBI:30413"/>
    </cofactor>
</comment>
<keyword evidence="4 9" id="KW-0349">Heme</keyword>
<dbReference type="GO" id="GO:0020037">
    <property type="term" value="F:heme binding"/>
    <property type="evidence" value="ECO:0007669"/>
    <property type="project" value="InterPro"/>
</dbReference>
<feature type="transmembrane region" description="Helical" evidence="11">
    <location>
        <begin position="12"/>
        <end position="34"/>
    </location>
</feature>
<evidence type="ECO:0000256" key="9">
    <source>
        <dbReference type="PIRSR" id="PIRSR602401-1"/>
    </source>
</evidence>
<dbReference type="PROSITE" id="PS00086">
    <property type="entry name" value="CYTOCHROME_P450"/>
    <property type="match status" value="1"/>
</dbReference>
<dbReference type="InterPro" id="IPR002401">
    <property type="entry name" value="Cyt_P450_E_grp-I"/>
</dbReference>
<protein>
    <submittedName>
        <fullName evidence="12">Cytochrome P450</fullName>
    </submittedName>
</protein>
<keyword evidence="11" id="KW-1133">Transmembrane helix</keyword>
<sequence length="541" mass="61051">MPQSEPLQDLALPSLSVSLTAAFFALAFLAVLLLSSSRSDIFRTHGLPYPPGPKGLPFLGNVHQLETTRRWIQLCKWAFYGSTVGLRVFGQRVIVLNTHEVAKDLLTKRGSIYSSRAKQTLGTVYGGWNFALTQLPYGEEFHLQRRFVNRFLNASAIKKYHEFMTESARNFVARTSRTPDKFQRWLHMSTGRNIMMLTYGHEVQNEEDEWIKRADTAIQTRKVLGIPGTHPIDLFPILGKLPFWVWGKLFQKDMQTMKTFSYGISLEPYNIVLKQMRMGTALPSMTSVLAEENMQEDGSVVHDKEIYGSAGSLYFAGMDTSVSTLQSFILAMMIHPDIQRKAQNELDALLQGTRLPTFADRASLPYLQATLKETLRWKPIVPLSLPHYSTEDDEYNGMSFPAGSLLVPNVWKMVYNPDDYPDPHSFNPDRFLNTNPENGKTELRKDVLDPEQIVFGFGRRICPGRHLATSSTWITMATLLATFEMSIPLDEHGSPILPDLEFGPGLLSQPKPFKCAFKPRGNVLSLLADYPTTGPARPIVL</sequence>
<dbReference type="GO" id="GO:0004497">
    <property type="term" value="F:monooxygenase activity"/>
    <property type="evidence" value="ECO:0007669"/>
    <property type="project" value="UniProtKB-KW"/>
</dbReference>
<gene>
    <name evidence="12" type="ORF">SISNIDRAFT_489988</name>
</gene>
<reference evidence="12 13" key="1">
    <citation type="journal article" date="2016" name="Mol. Biol. Evol.">
        <title>Comparative Genomics of Early-Diverging Mushroom-Forming Fungi Provides Insights into the Origins of Lignocellulose Decay Capabilities.</title>
        <authorList>
            <person name="Nagy L.G."/>
            <person name="Riley R."/>
            <person name="Tritt A."/>
            <person name="Adam C."/>
            <person name="Daum C."/>
            <person name="Floudas D."/>
            <person name="Sun H."/>
            <person name="Yadav J.S."/>
            <person name="Pangilinan J."/>
            <person name="Larsson K.H."/>
            <person name="Matsuura K."/>
            <person name="Barry K."/>
            <person name="Labutti K."/>
            <person name="Kuo R."/>
            <person name="Ohm R.A."/>
            <person name="Bhattacharya S.S."/>
            <person name="Shirouzu T."/>
            <person name="Yoshinaga Y."/>
            <person name="Martin F.M."/>
            <person name="Grigoriev I.V."/>
            <person name="Hibbett D.S."/>
        </authorList>
    </citation>
    <scope>NUCLEOTIDE SEQUENCE [LARGE SCALE GENOMIC DNA]</scope>
    <source>
        <strain evidence="12 13">HHB9708</strain>
    </source>
</reference>
<keyword evidence="13" id="KW-1185">Reference proteome</keyword>
<dbReference type="Proteomes" id="UP000076722">
    <property type="component" value="Unassembled WGS sequence"/>
</dbReference>
<dbReference type="InterPro" id="IPR036396">
    <property type="entry name" value="Cyt_P450_sf"/>
</dbReference>
<dbReference type="InterPro" id="IPR050364">
    <property type="entry name" value="Cytochrome_P450_fung"/>
</dbReference>
<dbReference type="OrthoDB" id="2789670at2759"/>
<name>A0A164PBH2_9AGAM</name>
<dbReference type="CDD" id="cd11065">
    <property type="entry name" value="CYP64-like"/>
    <property type="match status" value="1"/>
</dbReference>
<dbReference type="EMBL" id="KV419435">
    <property type="protein sequence ID" value="KZS88557.1"/>
    <property type="molecule type" value="Genomic_DNA"/>
</dbReference>
<dbReference type="STRING" id="1314777.A0A164PBH2"/>
<feature type="binding site" description="axial binding residue" evidence="9">
    <location>
        <position position="462"/>
    </location>
    <ligand>
        <name>heme</name>
        <dbReference type="ChEBI" id="CHEBI:30413"/>
    </ligand>
    <ligandPart>
        <name>Fe</name>
        <dbReference type="ChEBI" id="CHEBI:18248"/>
    </ligandPart>
</feature>
<dbReference type="PRINTS" id="PR00385">
    <property type="entry name" value="P450"/>
</dbReference>
<dbReference type="AlphaFoldDB" id="A0A164PBH2"/>
<evidence type="ECO:0000256" key="11">
    <source>
        <dbReference type="SAM" id="Phobius"/>
    </source>
</evidence>
<organism evidence="12 13">
    <name type="scientific">Sistotremastrum niveocremeum HHB9708</name>
    <dbReference type="NCBI Taxonomy" id="1314777"/>
    <lineage>
        <taxon>Eukaryota</taxon>
        <taxon>Fungi</taxon>
        <taxon>Dikarya</taxon>
        <taxon>Basidiomycota</taxon>
        <taxon>Agaricomycotina</taxon>
        <taxon>Agaricomycetes</taxon>
        <taxon>Sistotremastrales</taxon>
        <taxon>Sistotremastraceae</taxon>
        <taxon>Sertulicium</taxon>
        <taxon>Sertulicium niveocremeum</taxon>
    </lineage>
</organism>